<dbReference type="Pfam" id="PF00067">
    <property type="entry name" value="p450"/>
    <property type="match status" value="1"/>
</dbReference>
<gene>
    <name evidence="4" type="ORF">EV356DRAFT_562110</name>
</gene>
<name>A0A6A6GUB0_VIRVR</name>
<dbReference type="OrthoDB" id="1470350at2759"/>
<dbReference type="PRINTS" id="PR00385">
    <property type="entry name" value="P450"/>
</dbReference>
<dbReference type="InterPro" id="IPR002401">
    <property type="entry name" value="Cyt_P450_E_grp-I"/>
</dbReference>
<feature type="binding site" description="axial binding residue" evidence="2">
    <location>
        <position position="476"/>
    </location>
    <ligand>
        <name>heme</name>
        <dbReference type="ChEBI" id="CHEBI:30413"/>
    </ligand>
    <ligandPart>
        <name>Fe</name>
        <dbReference type="ChEBI" id="CHEBI:18248"/>
    </ligandPart>
</feature>
<dbReference type="Proteomes" id="UP000800092">
    <property type="component" value="Unassembled WGS sequence"/>
</dbReference>
<dbReference type="PRINTS" id="PR00463">
    <property type="entry name" value="EP450I"/>
</dbReference>
<evidence type="ECO:0000256" key="2">
    <source>
        <dbReference type="PIRSR" id="PIRSR602401-1"/>
    </source>
</evidence>
<evidence type="ECO:0000256" key="3">
    <source>
        <dbReference type="SAM" id="Phobius"/>
    </source>
</evidence>
<feature type="transmembrane region" description="Helical" evidence="3">
    <location>
        <begin position="28"/>
        <end position="51"/>
    </location>
</feature>
<dbReference type="CDD" id="cd11069">
    <property type="entry name" value="CYP_FUM15-like"/>
    <property type="match status" value="1"/>
</dbReference>
<keyword evidence="3" id="KW-1133">Transmembrane helix</keyword>
<evidence type="ECO:0000256" key="1">
    <source>
        <dbReference type="ARBA" id="ARBA00010617"/>
    </source>
</evidence>
<evidence type="ECO:0000313" key="4">
    <source>
        <dbReference type="EMBL" id="KAF2229386.1"/>
    </source>
</evidence>
<dbReference type="AlphaFoldDB" id="A0A6A6GUB0"/>
<sequence>MLCRPDDGTPIIIALFLCRFRSLSGARVVAISFICGLISWILYRSFIYPFFQSPLRHIPTVPSIPLWGHLFQIINSEVGVPQRNWHRKYGPVVRYFFPLGGERLSIADDDAIKEITVRDCYGYAKPVRVQKWMASVLGRGVLLVDGNEHMKQRKALAPAFSISSIRALAPVFWRKGLLMTTLLGRKHFAHHAQTIASIEMLDWMNRATLDVICEAGFGYELSSLEHPTTALRQAYASVFAFDFWSRLTQGLLQQSQIFRIIPSQMNRSMASASRVIRSTTDEIVTNKLHADNKEARDIISLVVHANKNIDDEGESYLSFENIRDQVMTFLGAGHDTTAAAVVWTLHLLSKNQHIQDRLRQEIQKALPSVVDSLEAHTLLPQIDVDQLPYLSNVCRESLRYIPPIPLTIREALHDTTLANHPIPKGTKLYIMANAINRLPEYWGPDADTFDPDRWDKLPSTHATNSFMTFLHGPRSCIGRKFAEMEMKVFLCCLLSTYKFEPDSAFEDQEDWKMWRLVLRPRDGINLKVSMI</sequence>
<dbReference type="GO" id="GO:0016705">
    <property type="term" value="F:oxidoreductase activity, acting on paired donors, with incorporation or reduction of molecular oxygen"/>
    <property type="evidence" value="ECO:0007669"/>
    <property type="project" value="InterPro"/>
</dbReference>
<dbReference type="GO" id="GO:0004497">
    <property type="term" value="F:monooxygenase activity"/>
    <property type="evidence" value="ECO:0007669"/>
    <property type="project" value="InterPro"/>
</dbReference>
<reference evidence="4" key="1">
    <citation type="journal article" date="2020" name="Stud. Mycol.">
        <title>101 Dothideomycetes genomes: a test case for predicting lifestyles and emergence of pathogens.</title>
        <authorList>
            <person name="Haridas S."/>
            <person name="Albert R."/>
            <person name="Binder M."/>
            <person name="Bloem J."/>
            <person name="Labutti K."/>
            <person name="Salamov A."/>
            <person name="Andreopoulos B."/>
            <person name="Baker S."/>
            <person name="Barry K."/>
            <person name="Bills G."/>
            <person name="Bluhm B."/>
            <person name="Cannon C."/>
            <person name="Castanera R."/>
            <person name="Culley D."/>
            <person name="Daum C."/>
            <person name="Ezra D."/>
            <person name="Gonzalez J."/>
            <person name="Henrissat B."/>
            <person name="Kuo A."/>
            <person name="Liang C."/>
            <person name="Lipzen A."/>
            <person name="Lutzoni F."/>
            <person name="Magnuson J."/>
            <person name="Mondo S."/>
            <person name="Nolan M."/>
            <person name="Ohm R."/>
            <person name="Pangilinan J."/>
            <person name="Park H.-J."/>
            <person name="Ramirez L."/>
            <person name="Alfaro M."/>
            <person name="Sun H."/>
            <person name="Tritt A."/>
            <person name="Yoshinaga Y."/>
            <person name="Zwiers L.-H."/>
            <person name="Turgeon B."/>
            <person name="Goodwin S."/>
            <person name="Spatafora J."/>
            <person name="Crous P."/>
            <person name="Grigoriev I."/>
        </authorList>
    </citation>
    <scope>NUCLEOTIDE SEQUENCE</scope>
    <source>
        <strain evidence="4">Tuck. ex Michener</strain>
    </source>
</reference>
<keyword evidence="5" id="KW-1185">Reference proteome</keyword>
<dbReference type="SUPFAM" id="SSF48264">
    <property type="entry name" value="Cytochrome P450"/>
    <property type="match status" value="1"/>
</dbReference>
<organism evidence="4 5">
    <name type="scientific">Viridothelium virens</name>
    <name type="common">Speckled blister lichen</name>
    <name type="synonym">Trypethelium virens</name>
    <dbReference type="NCBI Taxonomy" id="1048519"/>
    <lineage>
        <taxon>Eukaryota</taxon>
        <taxon>Fungi</taxon>
        <taxon>Dikarya</taxon>
        <taxon>Ascomycota</taxon>
        <taxon>Pezizomycotina</taxon>
        <taxon>Dothideomycetes</taxon>
        <taxon>Dothideomycetes incertae sedis</taxon>
        <taxon>Trypetheliales</taxon>
        <taxon>Trypetheliaceae</taxon>
        <taxon>Viridothelium</taxon>
    </lineage>
</organism>
<proteinExistence type="inferred from homology"/>
<dbReference type="GO" id="GO:0005506">
    <property type="term" value="F:iron ion binding"/>
    <property type="evidence" value="ECO:0007669"/>
    <property type="project" value="InterPro"/>
</dbReference>
<comment type="cofactor">
    <cofactor evidence="2">
        <name>heme</name>
        <dbReference type="ChEBI" id="CHEBI:30413"/>
    </cofactor>
</comment>
<dbReference type="InterPro" id="IPR050121">
    <property type="entry name" value="Cytochrome_P450_monoxygenase"/>
</dbReference>
<dbReference type="InterPro" id="IPR001128">
    <property type="entry name" value="Cyt_P450"/>
</dbReference>
<accession>A0A6A6GUB0</accession>
<dbReference type="InterPro" id="IPR036396">
    <property type="entry name" value="Cyt_P450_sf"/>
</dbReference>
<dbReference type="GO" id="GO:0020037">
    <property type="term" value="F:heme binding"/>
    <property type="evidence" value="ECO:0007669"/>
    <property type="project" value="InterPro"/>
</dbReference>
<dbReference type="PANTHER" id="PTHR24305:SF166">
    <property type="entry name" value="CYTOCHROME P450 12A4, MITOCHONDRIAL-RELATED"/>
    <property type="match status" value="1"/>
</dbReference>
<comment type="similarity">
    <text evidence="1">Belongs to the cytochrome P450 family.</text>
</comment>
<keyword evidence="2" id="KW-0479">Metal-binding</keyword>
<dbReference type="EMBL" id="ML991865">
    <property type="protein sequence ID" value="KAF2229386.1"/>
    <property type="molecule type" value="Genomic_DNA"/>
</dbReference>
<keyword evidence="3" id="KW-0812">Transmembrane</keyword>
<protein>
    <submittedName>
        <fullName evidence="4">Cytochrome P450</fullName>
    </submittedName>
</protein>
<dbReference type="PANTHER" id="PTHR24305">
    <property type="entry name" value="CYTOCHROME P450"/>
    <property type="match status" value="1"/>
</dbReference>
<dbReference type="Gene3D" id="1.10.630.10">
    <property type="entry name" value="Cytochrome P450"/>
    <property type="match status" value="1"/>
</dbReference>
<keyword evidence="2" id="KW-0408">Iron</keyword>
<keyword evidence="2" id="KW-0349">Heme</keyword>
<evidence type="ECO:0000313" key="5">
    <source>
        <dbReference type="Proteomes" id="UP000800092"/>
    </source>
</evidence>
<keyword evidence="3" id="KW-0472">Membrane</keyword>